<protein>
    <submittedName>
        <fullName evidence="1">Uncharacterized protein</fullName>
    </submittedName>
</protein>
<evidence type="ECO:0000313" key="1">
    <source>
        <dbReference type="EMBL" id="QUJ76168.1"/>
    </source>
</evidence>
<evidence type="ECO:0000313" key="2">
    <source>
        <dbReference type="Proteomes" id="UP000683291"/>
    </source>
</evidence>
<gene>
    <name evidence="1" type="ORF">KDD17_14840</name>
</gene>
<dbReference type="EMBL" id="CP073581">
    <property type="protein sequence ID" value="QUJ76168.1"/>
    <property type="molecule type" value="Genomic_DNA"/>
</dbReference>
<dbReference type="KEGG" id="sual:KDD17_14840"/>
<dbReference type="AlphaFoldDB" id="A0A975JCZ8"/>
<keyword evidence="2" id="KW-1185">Reference proteome</keyword>
<dbReference type="Gene3D" id="3.40.50.12580">
    <property type="match status" value="1"/>
</dbReference>
<dbReference type="Proteomes" id="UP000683291">
    <property type="component" value="Chromosome 1"/>
</dbReference>
<dbReference type="InterPro" id="IPR043148">
    <property type="entry name" value="TagF_C"/>
</dbReference>
<name>A0A975JCZ8_9RHOB</name>
<reference evidence="1" key="1">
    <citation type="submission" date="2021-04" db="EMBL/GenBank/DDBJ databases">
        <title>Complete genome sequence for Sulfitobacter sp. strain JK7-1.</title>
        <authorList>
            <person name="Park S.-J."/>
        </authorList>
    </citation>
    <scope>NUCLEOTIDE SEQUENCE</scope>
    <source>
        <strain evidence="1">JK7-1</strain>
    </source>
</reference>
<proteinExistence type="predicted"/>
<accession>A0A975JCZ8</accession>
<organism evidence="1 2">
    <name type="scientific">Sulfitobacter albidus</name>
    <dbReference type="NCBI Taxonomy" id="2829501"/>
    <lineage>
        <taxon>Bacteria</taxon>
        <taxon>Pseudomonadati</taxon>
        <taxon>Pseudomonadota</taxon>
        <taxon>Alphaproteobacteria</taxon>
        <taxon>Rhodobacterales</taxon>
        <taxon>Roseobacteraceae</taxon>
        <taxon>Sulfitobacter</taxon>
    </lineage>
</organism>
<sequence>MNPPNYVTFLMEPSLRNSAIEGRHNFIAKVAEVLNNAGIVVGFDVFGAEPRGATLSHMKAPRDVGGLLFRRVYHYPFWQIERSAERWDWDTAQADFPGAAEGAGGFFKRWQTHLFGTGPTKTSRDGFIYVPLQGRLRDHRSFQQCSPISMLEHCLTHAGGRRIVVGLHPKESYSPSENVTLKRLERENDHLTVQRGGMEEALRTCDFVVTQNSSVAFNAMFFEKPSLLFAKIDFHHICVLADLTDLAESFSIVADHCPDYAGYVHWFWQLNCINAGREDAKERIAARFRRFGWLT</sequence>